<feature type="compositionally biased region" description="Basic and acidic residues" evidence="1">
    <location>
        <begin position="157"/>
        <end position="179"/>
    </location>
</feature>
<dbReference type="EMBL" id="JANBUY010000291">
    <property type="protein sequence ID" value="KAJ2860515.1"/>
    <property type="molecule type" value="Genomic_DNA"/>
</dbReference>
<dbReference type="GO" id="GO:0005740">
    <property type="term" value="C:mitochondrial envelope"/>
    <property type="evidence" value="ECO:0007669"/>
    <property type="project" value="TreeGrafter"/>
</dbReference>
<dbReference type="Gene3D" id="1.25.40.10">
    <property type="entry name" value="Tetratricopeptide repeat domain"/>
    <property type="match status" value="1"/>
</dbReference>
<feature type="region of interest" description="Disordered" evidence="1">
    <location>
        <begin position="54"/>
        <end position="73"/>
    </location>
</feature>
<dbReference type="GO" id="GO:0012505">
    <property type="term" value="C:endomembrane system"/>
    <property type="evidence" value="ECO:0007669"/>
    <property type="project" value="TreeGrafter"/>
</dbReference>
<dbReference type="InterPro" id="IPR050754">
    <property type="entry name" value="FKBP4/5/8-like"/>
</dbReference>
<comment type="caution">
    <text evidence="2">The sequence shown here is derived from an EMBL/GenBank/DDBJ whole genome shotgun (WGS) entry which is preliminary data.</text>
</comment>
<proteinExistence type="predicted"/>
<evidence type="ECO:0000313" key="3">
    <source>
        <dbReference type="Proteomes" id="UP001140074"/>
    </source>
</evidence>
<dbReference type="GO" id="GO:0016020">
    <property type="term" value="C:membrane"/>
    <property type="evidence" value="ECO:0007669"/>
    <property type="project" value="TreeGrafter"/>
</dbReference>
<dbReference type="AlphaFoldDB" id="A0A9W8M2M2"/>
<dbReference type="PANTHER" id="PTHR46512">
    <property type="entry name" value="PEPTIDYLPROLYL ISOMERASE"/>
    <property type="match status" value="1"/>
</dbReference>
<feature type="compositionally biased region" description="Basic and acidic residues" evidence="1">
    <location>
        <begin position="61"/>
        <end position="73"/>
    </location>
</feature>
<evidence type="ECO:0008006" key="4">
    <source>
        <dbReference type="Google" id="ProtNLM"/>
    </source>
</evidence>
<dbReference type="InterPro" id="IPR011990">
    <property type="entry name" value="TPR-like_helical_dom_sf"/>
</dbReference>
<evidence type="ECO:0000313" key="2">
    <source>
        <dbReference type="EMBL" id="KAJ2860515.1"/>
    </source>
</evidence>
<feature type="region of interest" description="Disordered" evidence="1">
    <location>
        <begin position="1"/>
        <end position="20"/>
    </location>
</feature>
<dbReference type="SUPFAM" id="SSF48452">
    <property type="entry name" value="TPR-like"/>
    <property type="match status" value="1"/>
</dbReference>
<protein>
    <recommendedName>
        <fullName evidence="4">TPR-like protein</fullName>
    </recommendedName>
</protein>
<dbReference type="SMART" id="SM00028">
    <property type="entry name" value="TPR"/>
    <property type="match status" value="2"/>
</dbReference>
<dbReference type="GO" id="GO:0005829">
    <property type="term" value="C:cytosol"/>
    <property type="evidence" value="ECO:0007669"/>
    <property type="project" value="TreeGrafter"/>
</dbReference>
<reference evidence="2" key="1">
    <citation type="submission" date="2022-07" db="EMBL/GenBank/DDBJ databases">
        <title>Phylogenomic reconstructions and comparative analyses of Kickxellomycotina fungi.</title>
        <authorList>
            <person name="Reynolds N.K."/>
            <person name="Stajich J.E."/>
            <person name="Barry K."/>
            <person name="Grigoriev I.V."/>
            <person name="Crous P."/>
            <person name="Smith M.E."/>
        </authorList>
    </citation>
    <scope>NUCLEOTIDE SEQUENCE</scope>
    <source>
        <strain evidence="2">RSA 476</strain>
    </source>
</reference>
<dbReference type="Proteomes" id="UP001140074">
    <property type="component" value="Unassembled WGS sequence"/>
</dbReference>
<evidence type="ECO:0000256" key="1">
    <source>
        <dbReference type="SAM" id="MobiDB-lite"/>
    </source>
</evidence>
<name>A0A9W8M2M2_9FUNG</name>
<dbReference type="GO" id="GO:0044183">
    <property type="term" value="F:protein folding chaperone"/>
    <property type="evidence" value="ECO:0007669"/>
    <property type="project" value="TreeGrafter"/>
</dbReference>
<dbReference type="GO" id="GO:0043066">
    <property type="term" value="P:negative regulation of apoptotic process"/>
    <property type="evidence" value="ECO:0007669"/>
    <property type="project" value="TreeGrafter"/>
</dbReference>
<dbReference type="InterPro" id="IPR019734">
    <property type="entry name" value="TPR_rpt"/>
</dbReference>
<gene>
    <name evidence="2" type="ORF">GGH94_005465</name>
</gene>
<dbReference type="PANTHER" id="PTHR46512:SF1">
    <property type="entry name" value="PEPTIDYLPROLYL ISOMERASE"/>
    <property type="match status" value="1"/>
</dbReference>
<keyword evidence="3" id="KW-1185">Reference proteome</keyword>
<organism evidence="2 3">
    <name type="scientific">Coemansia aciculifera</name>
    <dbReference type="NCBI Taxonomy" id="417176"/>
    <lineage>
        <taxon>Eukaryota</taxon>
        <taxon>Fungi</taxon>
        <taxon>Fungi incertae sedis</taxon>
        <taxon>Zoopagomycota</taxon>
        <taxon>Kickxellomycotina</taxon>
        <taxon>Kickxellomycetes</taxon>
        <taxon>Kickxellales</taxon>
        <taxon>Kickxellaceae</taxon>
        <taxon>Coemansia</taxon>
    </lineage>
</organism>
<feature type="region of interest" description="Disordered" evidence="1">
    <location>
        <begin position="157"/>
        <end position="204"/>
    </location>
</feature>
<sequence length="204" mass="22891">MSTQASSDYESKHASGMAHKNAGNQLFKDEDFARALKEYYHALLYLRGLNANPMDLTATPRDPEKPTEEDVSDLDKDISIIQTNMAACHLRLDRIDRVVACADAALKANPFNKKAKFRLVQGYIREGSIPKAEKLLDELEKDSPRDAAFAAERKLIASKEKEAESKQRSEMRGMFDRANSKPAAAEYETKTDEQPAVIRKKNNA</sequence>
<accession>A0A9W8M2M2</accession>